<dbReference type="SUPFAM" id="SSF52218">
    <property type="entry name" value="Flavoproteins"/>
    <property type="match status" value="1"/>
</dbReference>
<dbReference type="GO" id="GO:0010181">
    <property type="term" value="F:FMN binding"/>
    <property type="evidence" value="ECO:0007669"/>
    <property type="project" value="TreeGrafter"/>
</dbReference>
<sequence length="187" mass="20310">MNEASTKRPIKIVAFAGSTSSTSINRHLVASVLKQMPGYEVRILDLNDYEMPLFSEDREKAGYPPQTKAFLEAMDGADGIVCSLAEHNGSYSAAFKNLFDWSSRVRREVFGQKPMLLMSTSPGRLGGANVLAAGKSTFPLCGAEVVATFSLPSFGRNFDIESLSITDDALKAQCTEAVDTFVARLEK</sequence>
<dbReference type="AlphaFoldDB" id="A0A1T4JNL7"/>
<feature type="domain" description="NADPH-dependent FMN reductase-like" evidence="1">
    <location>
        <begin position="10"/>
        <end position="148"/>
    </location>
</feature>
<dbReference type="Proteomes" id="UP000189956">
    <property type="component" value="Unassembled WGS sequence"/>
</dbReference>
<dbReference type="InterPro" id="IPR029039">
    <property type="entry name" value="Flavoprotein-like_sf"/>
</dbReference>
<dbReference type="GO" id="GO:0005829">
    <property type="term" value="C:cytosol"/>
    <property type="evidence" value="ECO:0007669"/>
    <property type="project" value="TreeGrafter"/>
</dbReference>
<protein>
    <submittedName>
        <fullName evidence="2">NAD(P)H-dependent FMN reductase</fullName>
    </submittedName>
</protein>
<dbReference type="EMBL" id="FUWL01000003">
    <property type="protein sequence ID" value="SJZ31754.1"/>
    <property type="molecule type" value="Genomic_DNA"/>
</dbReference>
<dbReference type="GO" id="GO:0016491">
    <property type="term" value="F:oxidoreductase activity"/>
    <property type="evidence" value="ECO:0007669"/>
    <property type="project" value="InterPro"/>
</dbReference>
<gene>
    <name evidence="2" type="ORF">SAMN02745205_00173</name>
</gene>
<evidence type="ECO:0000313" key="3">
    <source>
        <dbReference type="Proteomes" id="UP000189956"/>
    </source>
</evidence>
<dbReference type="InterPro" id="IPR005025">
    <property type="entry name" value="FMN_Rdtase-like_dom"/>
</dbReference>
<dbReference type="PANTHER" id="PTHR30543:SF21">
    <property type="entry name" value="NAD(P)H-DEPENDENT FMN REDUCTASE LOT6"/>
    <property type="match status" value="1"/>
</dbReference>
<dbReference type="RefSeq" id="WP_126464409.1">
    <property type="nucleotide sequence ID" value="NZ_FUWL01000003.1"/>
</dbReference>
<dbReference type="PANTHER" id="PTHR30543">
    <property type="entry name" value="CHROMATE REDUCTASE"/>
    <property type="match status" value="1"/>
</dbReference>
<dbReference type="InterPro" id="IPR050712">
    <property type="entry name" value="NAD(P)H-dep_reductase"/>
</dbReference>
<proteinExistence type="predicted"/>
<reference evidence="2 3" key="1">
    <citation type="submission" date="2017-02" db="EMBL/GenBank/DDBJ databases">
        <authorList>
            <person name="Peterson S.W."/>
        </authorList>
    </citation>
    <scope>NUCLEOTIDE SEQUENCE [LARGE SCALE GENOMIC DNA]</scope>
    <source>
        <strain evidence="2 3">ATCC 700135</strain>
    </source>
</reference>
<evidence type="ECO:0000313" key="2">
    <source>
        <dbReference type="EMBL" id="SJZ31754.1"/>
    </source>
</evidence>
<accession>A0A1T4JNL7</accession>
<name>A0A1T4JNL7_PORCN</name>
<dbReference type="Gene3D" id="3.40.50.360">
    <property type="match status" value="1"/>
</dbReference>
<evidence type="ECO:0000259" key="1">
    <source>
        <dbReference type="Pfam" id="PF03358"/>
    </source>
</evidence>
<dbReference type="Pfam" id="PF03358">
    <property type="entry name" value="FMN_red"/>
    <property type="match status" value="1"/>
</dbReference>
<organism evidence="2 3">
    <name type="scientific">Porphyromonas cangingivalis</name>
    <dbReference type="NCBI Taxonomy" id="36874"/>
    <lineage>
        <taxon>Bacteria</taxon>
        <taxon>Pseudomonadati</taxon>
        <taxon>Bacteroidota</taxon>
        <taxon>Bacteroidia</taxon>
        <taxon>Bacteroidales</taxon>
        <taxon>Porphyromonadaceae</taxon>
        <taxon>Porphyromonas</taxon>
    </lineage>
</organism>